<feature type="domain" description="Antigen I/II N-terminal" evidence="1">
    <location>
        <begin position="34"/>
        <end position="122"/>
    </location>
</feature>
<reference evidence="2 3" key="1">
    <citation type="submission" date="2019-12" db="EMBL/GenBank/DDBJ databases">
        <authorList>
            <person name="Huq M.A."/>
        </authorList>
    </citation>
    <scope>NUCLEOTIDE SEQUENCE [LARGE SCALE GENOMIC DNA]</scope>
    <source>
        <strain evidence="2 3">MAH-34</strain>
    </source>
</reference>
<dbReference type="InterPro" id="IPR041324">
    <property type="entry name" value="AgI/II_N"/>
</dbReference>
<sequence length="175" mass="19071">MSKITNPPTTEVKSIEVDKGLLNVKVTMPSNMFNGANLDEVIAKAKADGVSEVVKNDDGSLTYTMSKAKHSEMMKQMETTLLKNIDDIKTSGNFKSIKDITSNKSLSEFTITVDQNAFKNSMDGMAGLGIAMTSMFYQLFNGASADNYKVTISLKDAETGAIFNTIVYPDALKKK</sequence>
<evidence type="ECO:0000259" key="1">
    <source>
        <dbReference type="Pfam" id="PF18652"/>
    </source>
</evidence>
<name>A0ABW9U9G6_9BACL</name>
<comment type="caution">
    <text evidence="2">The sequence shown here is derived from an EMBL/GenBank/DDBJ whole genome shotgun (WGS) entry which is preliminary data.</text>
</comment>
<keyword evidence="3" id="KW-1185">Reference proteome</keyword>
<protein>
    <recommendedName>
        <fullName evidence="1">Antigen I/II N-terminal domain-containing protein</fullName>
    </recommendedName>
</protein>
<gene>
    <name evidence="2" type="ORF">GON05_10250</name>
</gene>
<proteinExistence type="predicted"/>
<evidence type="ECO:0000313" key="3">
    <source>
        <dbReference type="Proteomes" id="UP000467637"/>
    </source>
</evidence>
<dbReference type="EMBL" id="WSEM01000008">
    <property type="protein sequence ID" value="MVQ35035.1"/>
    <property type="molecule type" value="Genomic_DNA"/>
</dbReference>
<evidence type="ECO:0000313" key="2">
    <source>
        <dbReference type="EMBL" id="MVQ35035.1"/>
    </source>
</evidence>
<accession>A0ABW9U9G6</accession>
<dbReference type="Pfam" id="PF18652">
    <property type="entry name" value="Adhesin_P1_N"/>
    <property type="match status" value="1"/>
</dbReference>
<dbReference type="Proteomes" id="UP000467637">
    <property type="component" value="Unassembled WGS sequence"/>
</dbReference>
<organism evidence="2 3">
    <name type="scientific">Paenibacillus anseongense</name>
    <dbReference type="NCBI Taxonomy" id="2682845"/>
    <lineage>
        <taxon>Bacteria</taxon>
        <taxon>Bacillati</taxon>
        <taxon>Bacillota</taxon>
        <taxon>Bacilli</taxon>
        <taxon>Bacillales</taxon>
        <taxon>Paenibacillaceae</taxon>
        <taxon>Paenibacillus</taxon>
    </lineage>
</organism>